<dbReference type="PANTHER" id="PTHR13604">
    <property type="entry name" value="DC12-RELATED"/>
    <property type="match status" value="1"/>
</dbReference>
<evidence type="ECO:0000256" key="5">
    <source>
        <dbReference type="ARBA" id="ARBA00023124"/>
    </source>
</evidence>
<dbReference type="AlphaFoldDB" id="A0A2C9CLE2"/>
<dbReference type="EMBL" id="OCTN01000001">
    <property type="protein sequence ID" value="SOH92331.1"/>
    <property type="molecule type" value="Genomic_DNA"/>
</dbReference>
<dbReference type="GO" id="GO:0016829">
    <property type="term" value="F:lyase activity"/>
    <property type="evidence" value="ECO:0007669"/>
    <property type="project" value="UniProtKB-KW"/>
</dbReference>
<dbReference type="OrthoDB" id="9782620at2"/>
<dbReference type="Gene3D" id="3.90.1680.10">
    <property type="entry name" value="SOS response associated peptidase-like"/>
    <property type="match status" value="1"/>
</dbReference>
<evidence type="ECO:0000256" key="4">
    <source>
        <dbReference type="ARBA" id="ARBA00022801"/>
    </source>
</evidence>
<proteinExistence type="inferred from homology"/>
<dbReference type="GO" id="GO:0008233">
    <property type="term" value="F:peptidase activity"/>
    <property type="evidence" value="ECO:0007669"/>
    <property type="project" value="UniProtKB-KW"/>
</dbReference>
<keyword evidence="7" id="KW-0456">Lyase</keyword>
<reference evidence="10" key="1">
    <citation type="submission" date="2017-09" db="EMBL/GenBank/DDBJ databases">
        <authorList>
            <person name="Varghese N."/>
            <person name="Submissions S."/>
        </authorList>
    </citation>
    <scope>NUCLEOTIDE SEQUENCE [LARGE SCALE GENOMIC DNA]</scope>
    <source>
        <strain evidence="10">C7</strain>
    </source>
</reference>
<name>A0A2C9CLE2_9RHOB</name>
<keyword evidence="3" id="KW-0227">DNA damage</keyword>
<dbReference type="RefSeq" id="WP_097927920.1">
    <property type="nucleotide sequence ID" value="NZ_OCTN01000001.1"/>
</dbReference>
<dbReference type="GO" id="GO:0003697">
    <property type="term" value="F:single-stranded DNA binding"/>
    <property type="evidence" value="ECO:0007669"/>
    <property type="project" value="InterPro"/>
</dbReference>
<comment type="similarity">
    <text evidence="1 8">Belongs to the SOS response-associated peptidase family.</text>
</comment>
<dbReference type="EC" id="3.4.-.-" evidence="8"/>
<organism evidence="9 10">
    <name type="scientific">Pontivivens marinum</name>
    <dbReference type="NCBI Taxonomy" id="1690039"/>
    <lineage>
        <taxon>Bacteria</taxon>
        <taxon>Pseudomonadati</taxon>
        <taxon>Pseudomonadota</taxon>
        <taxon>Alphaproteobacteria</taxon>
        <taxon>Rhodobacterales</taxon>
        <taxon>Paracoccaceae</taxon>
        <taxon>Pontivivens</taxon>
    </lineage>
</organism>
<dbReference type="SUPFAM" id="SSF143081">
    <property type="entry name" value="BB1717-like"/>
    <property type="match status" value="1"/>
</dbReference>
<dbReference type="InterPro" id="IPR003738">
    <property type="entry name" value="SRAP"/>
</dbReference>
<keyword evidence="10" id="KW-1185">Reference proteome</keyword>
<keyword evidence="6" id="KW-0238">DNA-binding</keyword>
<dbReference type="Proteomes" id="UP000220034">
    <property type="component" value="Unassembled WGS sequence"/>
</dbReference>
<evidence type="ECO:0000256" key="2">
    <source>
        <dbReference type="ARBA" id="ARBA00022670"/>
    </source>
</evidence>
<dbReference type="GO" id="GO:0106300">
    <property type="term" value="P:protein-DNA covalent cross-linking repair"/>
    <property type="evidence" value="ECO:0007669"/>
    <property type="project" value="InterPro"/>
</dbReference>
<keyword evidence="4 8" id="KW-0378">Hydrolase</keyword>
<protein>
    <recommendedName>
        <fullName evidence="8">Abasic site processing protein</fullName>
        <ecNumber evidence="8">3.4.-.-</ecNumber>
    </recommendedName>
</protein>
<evidence type="ECO:0000256" key="3">
    <source>
        <dbReference type="ARBA" id="ARBA00022763"/>
    </source>
</evidence>
<evidence type="ECO:0000256" key="6">
    <source>
        <dbReference type="ARBA" id="ARBA00023125"/>
    </source>
</evidence>
<dbReference type="GO" id="GO:0006508">
    <property type="term" value="P:proteolysis"/>
    <property type="evidence" value="ECO:0007669"/>
    <property type="project" value="UniProtKB-KW"/>
</dbReference>
<keyword evidence="5" id="KW-0190">Covalent protein-DNA linkage</keyword>
<dbReference type="Pfam" id="PF02586">
    <property type="entry name" value="SRAP"/>
    <property type="match status" value="1"/>
</dbReference>
<evidence type="ECO:0000313" key="10">
    <source>
        <dbReference type="Proteomes" id="UP000220034"/>
    </source>
</evidence>
<evidence type="ECO:0000313" key="9">
    <source>
        <dbReference type="EMBL" id="SOH92331.1"/>
    </source>
</evidence>
<evidence type="ECO:0000256" key="8">
    <source>
        <dbReference type="RuleBase" id="RU364100"/>
    </source>
</evidence>
<evidence type="ECO:0000256" key="7">
    <source>
        <dbReference type="ARBA" id="ARBA00023239"/>
    </source>
</evidence>
<keyword evidence="2 8" id="KW-0645">Protease</keyword>
<gene>
    <name evidence="9" type="ORF">SAMN06273572_101173</name>
</gene>
<evidence type="ECO:0000256" key="1">
    <source>
        <dbReference type="ARBA" id="ARBA00008136"/>
    </source>
</evidence>
<accession>A0A2C9CLE2</accession>
<dbReference type="InterPro" id="IPR036590">
    <property type="entry name" value="SRAP-like"/>
</dbReference>
<sequence length="211" mass="22758">MCGRFAVSPAVVENIAVVEVGNPGALQIGADIRPTTDISAVVATGAGRMLHPMRWGFVPDWYAGPNDGPLLINARAETIATKPAFRAACRQRRCLIPTSGFYEWQSLGRQGKRPYWLQPAHGGAATFAGIWQDWRGADGAVHHSCAIVTCAASEDLAHIHHRLPVIIEPSNHALWLGEAGRGAATLMHAQPQGWWQAEPDRGPPVSSPRLL</sequence>
<dbReference type="PANTHER" id="PTHR13604:SF0">
    <property type="entry name" value="ABASIC SITE PROCESSING PROTEIN HMCES"/>
    <property type="match status" value="1"/>
</dbReference>